<dbReference type="PANTHER" id="PTHR34473">
    <property type="entry name" value="UPF0699 TRANSMEMBRANE PROTEIN YDBS"/>
    <property type="match status" value="1"/>
</dbReference>
<dbReference type="PANTHER" id="PTHR34473:SF3">
    <property type="entry name" value="TRANSMEMBRANE PROTEIN-RELATED"/>
    <property type="match status" value="1"/>
</dbReference>
<proteinExistence type="predicted"/>
<keyword evidence="1" id="KW-0812">Transmembrane</keyword>
<organism evidence="3 4">
    <name type="scientific">Amycolatopsis suaedae</name>
    <dbReference type="NCBI Taxonomy" id="2510978"/>
    <lineage>
        <taxon>Bacteria</taxon>
        <taxon>Bacillati</taxon>
        <taxon>Actinomycetota</taxon>
        <taxon>Actinomycetes</taxon>
        <taxon>Pseudonocardiales</taxon>
        <taxon>Pseudonocardiaceae</taxon>
        <taxon>Amycolatopsis</taxon>
    </lineage>
</organism>
<evidence type="ECO:0000313" key="4">
    <source>
        <dbReference type="Proteomes" id="UP000292003"/>
    </source>
</evidence>
<sequence length="182" mass="20551">MTESPGTEQAAETPQPPIDAELLRIRSPRHRLDPKFIVWRTLNTLFWGIGTLGVLLFPYFMWESTNRWLGPIIWVIAGIYVVNLLFMPTYRYFVHRWETSDEAVYSLTGWITREWRIVPISRIQSIDTVKGPVQQLLGLATVKVTTASGEGGITIEGLSVAVAEETVRHLNEITQVTPGDAT</sequence>
<keyword evidence="1" id="KW-1133">Transmembrane helix</keyword>
<dbReference type="OrthoDB" id="3730669at2"/>
<dbReference type="Pfam" id="PF03703">
    <property type="entry name" value="bPH_2"/>
    <property type="match status" value="1"/>
</dbReference>
<comment type="caution">
    <text evidence="3">The sequence shown here is derived from an EMBL/GenBank/DDBJ whole genome shotgun (WGS) entry which is preliminary data.</text>
</comment>
<dbReference type="EMBL" id="SFCC01000013">
    <property type="protein sequence ID" value="RZQ61154.1"/>
    <property type="molecule type" value="Genomic_DNA"/>
</dbReference>
<protein>
    <recommendedName>
        <fullName evidence="2">YdbS-like PH domain-containing protein</fullName>
    </recommendedName>
</protein>
<reference evidence="3 4" key="1">
    <citation type="submission" date="2019-02" db="EMBL/GenBank/DDBJ databases">
        <title>Draft genome sequence of Amycolatopsis sp. 8-3EHSu isolated from roots of Suaeda maritima.</title>
        <authorList>
            <person name="Duangmal K."/>
            <person name="Chantavorakit T."/>
        </authorList>
    </citation>
    <scope>NUCLEOTIDE SEQUENCE [LARGE SCALE GENOMIC DNA]</scope>
    <source>
        <strain evidence="3 4">8-3EHSu</strain>
    </source>
</reference>
<feature type="transmembrane region" description="Helical" evidence="1">
    <location>
        <begin position="37"/>
        <end position="62"/>
    </location>
</feature>
<feature type="domain" description="YdbS-like PH" evidence="2">
    <location>
        <begin position="93"/>
        <end position="170"/>
    </location>
</feature>
<feature type="transmembrane region" description="Helical" evidence="1">
    <location>
        <begin position="68"/>
        <end position="86"/>
    </location>
</feature>
<keyword evidence="4" id="KW-1185">Reference proteome</keyword>
<evidence type="ECO:0000256" key="1">
    <source>
        <dbReference type="SAM" id="Phobius"/>
    </source>
</evidence>
<keyword evidence="1" id="KW-0472">Membrane</keyword>
<gene>
    <name evidence="3" type="ORF">EWH70_25065</name>
</gene>
<name>A0A4Q7J547_9PSEU</name>
<evidence type="ECO:0000259" key="2">
    <source>
        <dbReference type="Pfam" id="PF03703"/>
    </source>
</evidence>
<dbReference type="Proteomes" id="UP000292003">
    <property type="component" value="Unassembled WGS sequence"/>
</dbReference>
<dbReference type="RefSeq" id="WP_130477968.1">
    <property type="nucleotide sequence ID" value="NZ_SFCC01000013.1"/>
</dbReference>
<accession>A0A4Q7J547</accession>
<evidence type="ECO:0000313" key="3">
    <source>
        <dbReference type="EMBL" id="RZQ61154.1"/>
    </source>
</evidence>
<dbReference type="InterPro" id="IPR005182">
    <property type="entry name" value="YdbS-like_PH"/>
</dbReference>
<dbReference type="AlphaFoldDB" id="A0A4Q7J547"/>